<feature type="transmembrane region" description="Helical" evidence="1">
    <location>
        <begin position="236"/>
        <end position="256"/>
    </location>
</feature>
<dbReference type="Proteomes" id="UP000053831">
    <property type="component" value="Unassembled WGS sequence"/>
</dbReference>
<proteinExistence type="predicted"/>
<comment type="caution">
    <text evidence="2">The sequence shown here is derived from an EMBL/GenBank/DDBJ whole genome shotgun (WGS) entry which is preliminary data.</text>
</comment>
<dbReference type="AlphaFoldDB" id="A0A0M9VWS9"/>
<evidence type="ECO:0008006" key="4">
    <source>
        <dbReference type="Google" id="ProtNLM"/>
    </source>
</evidence>
<dbReference type="SUPFAM" id="SSF81383">
    <property type="entry name" value="F-box domain"/>
    <property type="match status" value="1"/>
</dbReference>
<keyword evidence="3" id="KW-1185">Reference proteome</keyword>
<feature type="transmembrane region" description="Helical" evidence="1">
    <location>
        <begin position="381"/>
        <end position="398"/>
    </location>
</feature>
<reference evidence="2 3" key="1">
    <citation type="submission" date="2015-07" db="EMBL/GenBank/DDBJ databases">
        <title>The genome of the fungus Escovopsis weberi, a specialized disease agent of ant agriculture.</title>
        <authorList>
            <person name="de Man T.J."/>
            <person name="Stajich J.E."/>
            <person name="Kubicek C.P."/>
            <person name="Chenthamara K."/>
            <person name="Atanasova L."/>
            <person name="Druzhinina I.S."/>
            <person name="Birnbaum S."/>
            <person name="Barribeau S.M."/>
            <person name="Teiling C."/>
            <person name="Suen G."/>
            <person name="Currie C."/>
            <person name="Gerardo N.M."/>
        </authorList>
    </citation>
    <scope>NUCLEOTIDE SEQUENCE [LARGE SCALE GENOMIC DNA]</scope>
</reference>
<evidence type="ECO:0000256" key="1">
    <source>
        <dbReference type="SAM" id="Phobius"/>
    </source>
</evidence>
<dbReference type="EMBL" id="LGSR01000006">
    <property type="protein sequence ID" value="KOS22402.1"/>
    <property type="molecule type" value="Genomic_DNA"/>
</dbReference>
<dbReference type="InterPro" id="IPR036047">
    <property type="entry name" value="F-box-like_dom_sf"/>
</dbReference>
<name>A0A0M9VWS9_ESCWE</name>
<protein>
    <recommendedName>
        <fullName evidence="4">F-box domain-containing protein</fullName>
    </recommendedName>
</protein>
<sequence length="429" mass="48394">MLELSLRLDTAIKHPQIEAAEVPELVYPIKLPEPIRLVQVTKVVKAARTTEAPRSSRPPTAPARLSSWAATTLRTSRVGPGPRVKLGCPIQALHPDVVCRIVSHFNLRDVACFRATCIRFRQMLDPMLLGKAFGCTYWDLVATSCTRCLRRFPDVELIQGEPPAVFRPYNRMCLPCAGRAQKLAPGMVYRLQGGGQAVSVCHWCRYPLLGHGKQMRPECPCHAECLQTYRRVVAMFYAWQVLHLVAIAGATVLSIVLLSDEFWAMTCIPCNFAWTFFAMVIMRARFRTFRNNRLKMLDIRSYHWSCSCDATILALWHVPLTGVSLRLEFVNGPRRSVGKAALCLIALCCLQRLTSLVGHGILLRDKPIWHPRIPTPRRRRLVNLVMVGFVLLVNPYCFEQNYPGTMAWDPEVVLFGGGRIDDFISRGAV</sequence>
<dbReference type="STRING" id="150374.A0A0M9VWS9"/>
<feature type="transmembrane region" description="Helical" evidence="1">
    <location>
        <begin position="262"/>
        <end position="281"/>
    </location>
</feature>
<keyword evidence="1" id="KW-0812">Transmembrane</keyword>
<keyword evidence="1" id="KW-1133">Transmembrane helix</keyword>
<organism evidence="2 3">
    <name type="scientific">Escovopsis weberi</name>
    <dbReference type="NCBI Taxonomy" id="150374"/>
    <lineage>
        <taxon>Eukaryota</taxon>
        <taxon>Fungi</taxon>
        <taxon>Dikarya</taxon>
        <taxon>Ascomycota</taxon>
        <taxon>Pezizomycotina</taxon>
        <taxon>Sordariomycetes</taxon>
        <taxon>Hypocreomycetidae</taxon>
        <taxon>Hypocreales</taxon>
        <taxon>Hypocreaceae</taxon>
        <taxon>Escovopsis</taxon>
    </lineage>
</organism>
<accession>A0A0M9VWS9</accession>
<keyword evidence="1" id="KW-0472">Membrane</keyword>
<evidence type="ECO:0000313" key="2">
    <source>
        <dbReference type="EMBL" id="KOS22402.1"/>
    </source>
</evidence>
<gene>
    <name evidence="2" type="ORF">ESCO_001817</name>
</gene>
<evidence type="ECO:0000313" key="3">
    <source>
        <dbReference type="Proteomes" id="UP000053831"/>
    </source>
</evidence>